<dbReference type="EMBL" id="VAHF01000004">
    <property type="protein sequence ID" value="TXG64863.1"/>
    <property type="molecule type" value="Genomic_DNA"/>
</dbReference>
<keyword evidence="3" id="KW-1185">Reference proteome</keyword>
<dbReference type="OrthoDB" id="10527767at2759"/>
<organism evidence="2 3">
    <name type="scientific">Acer yangbiense</name>
    <dbReference type="NCBI Taxonomy" id="1000413"/>
    <lineage>
        <taxon>Eukaryota</taxon>
        <taxon>Viridiplantae</taxon>
        <taxon>Streptophyta</taxon>
        <taxon>Embryophyta</taxon>
        <taxon>Tracheophyta</taxon>
        <taxon>Spermatophyta</taxon>
        <taxon>Magnoliopsida</taxon>
        <taxon>eudicotyledons</taxon>
        <taxon>Gunneridae</taxon>
        <taxon>Pentapetalae</taxon>
        <taxon>rosids</taxon>
        <taxon>malvids</taxon>
        <taxon>Sapindales</taxon>
        <taxon>Sapindaceae</taxon>
        <taxon>Hippocastanoideae</taxon>
        <taxon>Acereae</taxon>
        <taxon>Acer</taxon>
    </lineage>
</organism>
<dbReference type="AlphaFoldDB" id="A0A5C7I5Q8"/>
<dbReference type="Proteomes" id="UP000323000">
    <property type="component" value="Chromosome 4"/>
</dbReference>
<evidence type="ECO:0000313" key="3">
    <source>
        <dbReference type="Proteomes" id="UP000323000"/>
    </source>
</evidence>
<proteinExistence type="predicted"/>
<evidence type="ECO:0000313" key="2">
    <source>
        <dbReference type="EMBL" id="TXG64863.1"/>
    </source>
</evidence>
<evidence type="ECO:0000256" key="1">
    <source>
        <dbReference type="SAM" id="MobiDB-lite"/>
    </source>
</evidence>
<feature type="region of interest" description="Disordered" evidence="1">
    <location>
        <begin position="162"/>
        <end position="182"/>
    </location>
</feature>
<sequence length="280" mass="30261">MNAINRTNEIGKIDVVKNGPSKSGVNNGAKIQGNGKVGGSRFEILNEVLEENVDVTKEQFRVCKQKTPDAGKVLSDISNRGKTTNEQLSSHSKKFLVVNKDRFNKPFKVNGKGEGSSSIGKGYRGGKQSGKVVVSQQEGMEDELEDSDVLKALHQEMLDSGLTDKDAGESSMETIGDSGPADSGYPNNIRTTLFGEIIENQGKTCVINVVCVMFSGENEVQCVKRKLLLEALGTIRYSSKAVSIEESAVMALSPNRCSSTGKAFNAVFSLAMKVKYHSRN</sequence>
<gene>
    <name evidence="2" type="ORF">EZV62_011857</name>
</gene>
<comment type="caution">
    <text evidence="2">The sequence shown here is derived from an EMBL/GenBank/DDBJ whole genome shotgun (WGS) entry which is preliminary data.</text>
</comment>
<protein>
    <submittedName>
        <fullName evidence="2">Uncharacterized protein</fullName>
    </submittedName>
</protein>
<feature type="region of interest" description="Disordered" evidence="1">
    <location>
        <begin position="107"/>
        <end position="128"/>
    </location>
</feature>
<name>A0A5C7I5Q8_9ROSI</name>
<reference evidence="3" key="1">
    <citation type="journal article" date="2019" name="Gigascience">
        <title>De novo genome assembly of the endangered Acer yangbiense, a plant species with extremely small populations endemic to Yunnan Province, China.</title>
        <authorList>
            <person name="Yang J."/>
            <person name="Wariss H.M."/>
            <person name="Tao L."/>
            <person name="Zhang R."/>
            <person name="Yun Q."/>
            <person name="Hollingsworth P."/>
            <person name="Dao Z."/>
            <person name="Luo G."/>
            <person name="Guo H."/>
            <person name="Ma Y."/>
            <person name="Sun W."/>
        </authorList>
    </citation>
    <scope>NUCLEOTIDE SEQUENCE [LARGE SCALE GENOMIC DNA]</scope>
    <source>
        <strain evidence="3">cv. Malutang</strain>
    </source>
</reference>
<accession>A0A5C7I5Q8</accession>